<protein>
    <submittedName>
        <fullName evidence="1">Uncharacterized protein</fullName>
    </submittedName>
</protein>
<organism evidence="1 2">
    <name type="scientific">Kroppenstedtia sanguinis</name>
    <dbReference type="NCBI Taxonomy" id="1380684"/>
    <lineage>
        <taxon>Bacteria</taxon>
        <taxon>Bacillati</taxon>
        <taxon>Bacillota</taxon>
        <taxon>Bacilli</taxon>
        <taxon>Bacillales</taxon>
        <taxon>Thermoactinomycetaceae</taxon>
        <taxon>Kroppenstedtia</taxon>
    </lineage>
</organism>
<dbReference type="EMBL" id="JBHTNU010000010">
    <property type="protein sequence ID" value="MFD1427551.1"/>
    <property type="molecule type" value="Genomic_DNA"/>
</dbReference>
<accession>A0ABW4CBP3</accession>
<reference evidence="2" key="1">
    <citation type="journal article" date="2019" name="Int. J. Syst. Evol. Microbiol.">
        <title>The Global Catalogue of Microorganisms (GCM) 10K type strain sequencing project: providing services to taxonomists for standard genome sequencing and annotation.</title>
        <authorList>
            <consortium name="The Broad Institute Genomics Platform"/>
            <consortium name="The Broad Institute Genome Sequencing Center for Infectious Disease"/>
            <person name="Wu L."/>
            <person name="Ma J."/>
        </authorList>
    </citation>
    <scope>NUCLEOTIDE SEQUENCE [LARGE SCALE GENOMIC DNA]</scope>
    <source>
        <strain evidence="2">S1</strain>
    </source>
</reference>
<dbReference type="RefSeq" id="WP_380165671.1">
    <property type="nucleotide sequence ID" value="NZ_JBHTNU010000010.1"/>
</dbReference>
<comment type="caution">
    <text evidence="1">The sequence shown here is derived from an EMBL/GenBank/DDBJ whole genome shotgun (WGS) entry which is preliminary data.</text>
</comment>
<name>A0ABW4CBP3_9BACL</name>
<evidence type="ECO:0000313" key="2">
    <source>
        <dbReference type="Proteomes" id="UP001597282"/>
    </source>
</evidence>
<proteinExistence type="predicted"/>
<sequence length="73" mass="7771">MAGYPKTMAARLRQFIGSTVQVAVSETESPVEGQLVNVSKAAFTVQTAPPPGYGGPNLVTFLIQNVGYVRIFV</sequence>
<keyword evidence="2" id="KW-1185">Reference proteome</keyword>
<dbReference type="Proteomes" id="UP001597282">
    <property type="component" value="Unassembled WGS sequence"/>
</dbReference>
<gene>
    <name evidence="1" type="ORF">ACFQ4Y_11605</name>
</gene>
<evidence type="ECO:0000313" key="1">
    <source>
        <dbReference type="EMBL" id="MFD1427551.1"/>
    </source>
</evidence>